<dbReference type="EMBL" id="LNXT01000011">
    <property type="protein sequence ID" value="KTC74314.1"/>
    <property type="molecule type" value="Genomic_DNA"/>
</dbReference>
<name>A0A378IBG5_9GAMM</name>
<gene>
    <name evidence="1" type="ORF">Lbir_0900</name>
    <name evidence="2" type="ORF">NCTC12437_02362</name>
</gene>
<keyword evidence="3" id="KW-1185">Reference proteome</keyword>
<dbReference type="SUPFAM" id="SSF48403">
    <property type="entry name" value="Ankyrin repeat"/>
    <property type="match status" value="1"/>
</dbReference>
<dbReference type="SMART" id="SM00248">
    <property type="entry name" value="ANK"/>
    <property type="match status" value="3"/>
</dbReference>
<dbReference type="AlphaFoldDB" id="A0A378IBG5"/>
<dbReference type="Proteomes" id="UP000054735">
    <property type="component" value="Unassembled WGS sequence"/>
</dbReference>
<reference evidence="1 3" key="1">
    <citation type="submission" date="2015-11" db="EMBL/GenBank/DDBJ databases">
        <title>Genomic analysis of 38 Legionella species identifies large and diverse effector repertoires.</title>
        <authorList>
            <person name="Burstein D."/>
            <person name="Amaro F."/>
            <person name="Zusman T."/>
            <person name="Lifshitz Z."/>
            <person name="Cohen O."/>
            <person name="Gilbert J.A."/>
            <person name="Pupko T."/>
            <person name="Shuman H.A."/>
            <person name="Segal G."/>
        </authorList>
    </citation>
    <scope>NUCLEOTIDE SEQUENCE [LARGE SCALE GENOMIC DNA]</scope>
    <source>
        <strain evidence="1 3">CDC#1407-AL-14</strain>
    </source>
</reference>
<protein>
    <submittedName>
        <fullName evidence="2">Ankyrin</fullName>
    </submittedName>
</protein>
<dbReference type="Proteomes" id="UP000255066">
    <property type="component" value="Unassembled WGS sequence"/>
</dbReference>
<dbReference type="InterPro" id="IPR036770">
    <property type="entry name" value="Ankyrin_rpt-contain_sf"/>
</dbReference>
<dbReference type="EMBL" id="UGNW01000001">
    <property type="protein sequence ID" value="STX32568.1"/>
    <property type="molecule type" value="Genomic_DNA"/>
</dbReference>
<proteinExistence type="predicted"/>
<evidence type="ECO:0000313" key="1">
    <source>
        <dbReference type="EMBL" id="KTC74314.1"/>
    </source>
</evidence>
<evidence type="ECO:0000313" key="4">
    <source>
        <dbReference type="Proteomes" id="UP000255066"/>
    </source>
</evidence>
<evidence type="ECO:0000313" key="3">
    <source>
        <dbReference type="Proteomes" id="UP000054735"/>
    </source>
</evidence>
<dbReference type="RefSeq" id="WP_058522998.1">
    <property type="nucleotide sequence ID" value="NZ_CAAAHV010000001.1"/>
</dbReference>
<dbReference type="InterPro" id="IPR002110">
    <property type="entry name" value="Ankyrin_rpt"/>
</dbReference>
<reference evidence="2 4" key="2">
    <citation type="submission" date="2018-06" db="EMBL/GenBank/DDBJ databases">
        <authorList>
            <consortium name="Pathogen Informatics"/>
            <person name="Doyle S."/>
        </authorList>
    </citation>
    <scope>NUCLEOTIDE SEQUENCE [LARGE SCALE GENOMIC DNA]</scope>
    <source>
        <strain evidence="2 4">NCTC12437</strain>
    </source>
</reference>
<dbReference type="Gene3D" id="1.25.40.20">
    <property type="entry name" value="Ankyrin repeat-containing domain"/>
    <property type="match status" value="1"/>
</dbReference>
<dbReference type="Pfam" id="PF12796">
    <property type="entry name" value="Ank_2"/>
    <property type="match status" value="1"/>
</dbReference>
<dbReference type="STRING" id="28083.Lbir_0900"/>
<accession>A0A378IBG5</accession>
<sequence length="356" mass="40139">MSNELTFIGFQIRQAIEDKQLHTLQSLLEDDACTAEVLLERCVKFNSTSLHLAIETGSSEIVSALVNSKHCTEALLSAVNSQGYPALCAAISKNSEEMTEAILLSKHCQKQTIVASTQDRSRCNALHLAVMSKNNRIVRALLNSKYASELLDARCRPILLSYNPFELAALDANTEMLTDFICHPAFMKSKQNLKEIHISLDIELLGIKGAVALFEKRKHYLYQTEKLITALSSKIDYFNKKNYKDKMLVRKVRDELKAAKEEYEGGILTPELQESFEAACFNVLREARNAEVKQHLQVFRGGIRGLIDSFLKCIGCDAQIKSNRGRFFVPQTKTEVLWNRFEELIPQVNSPSPFSS</sequence>
<organism evidence="2 4">
    <name type="scientific">Legionella birminghamensis</name>
    <dbReference type="NCBI Taxonomy" id="28083"/>
    <lineage>
        <taxon>Bacteria</taxon>
        <taxon>Pseudomonadati</taxon>
        <taxon>Pseudomonadota</taxon>
        <taxon>Gammaproteobacteria</taxon>
        <taxon>Legionellales</taxon>
        <taxon>Legionellaceae</taxon>
        <taxon>Legionella</taxon>
    </lineage>
</organism>
<evidence type="ECO:0000313" key="2">
    <source>
        <dbReference type="EMBL" id="STX32568.1"/>
    </source>
</evidence>
<dbReference type="Pfam" id="PF00023">
    <property type="entry name" value="Ank"/>
    <property type="match status" value="1"/>
</dbReference>